<comment type="caution">
    <text evidence="1">The sequence shown here is derived from an EMBL/GenBank/DDBJ whole genome shotgun (WGS) entry which is preliminary data.</text>
</comment>
<protein>
    <submittedName>
        <fullName evidence="1">Flagellar protein FlbD</fullName>
    </submittedName>
</protein>
<name>A0A968GFT7_9SPIO</name>
<proteinExistence type="predicted"/>
<keyword evidence="1" id="KW-0969">Cilium</keyword>
<dbReference type="Pfam" id="PF06289">
    <property type="entry name" value="FlbD"/>
    <property type="match status" value="1"/>
</dbReference>
<dbReference type="EMBL" id="JAATLM010000001">
    <property type="protein sequence ID" value="NIZ69708.1"/>
    <property type="molecule type" value="Genomic_DNA"/>
</dbReference>
<sequence length="68" mass="7763">MIKLTLLGKQGREFYLNPHVIESIEIGGADLIIHLLSGKSFMVAEDIQTVQKRIVTYRKEIGCFKNEE</sequence>
<dbReference type="RefSeq" id="WP_167695792.1">
    <property type="nucleotide sequence ID" value="NZ_CP118181.1"/>
</dbReference>
<dbReference type="AlphaFoldDB" id="A0A968GFT7"/>
<dbReference type="InterPro" id="IPR009384">
    <property type="entry name" value="SwrD-like"/>
</dbReference>
<keyword evidence="1" id="KW-0282">Flagellum</keyword>
<keyword evidence="2" id="KW-1185">Reference proteome</keyword>
<reference evidence="1" key="1">
    <citation type="submission" date="2020-03" db="EMBL/GenBank/DDBJ databases">
        <title>Spirochaetal bacteria isolated from arthropods constitute a novel genus Entomospira genus novum within the order Spirochaetales.</title>
        <authorList>
            <person name="Grana-Miraglia L."/>
            <person name="Sikutova S."/>
            <person name="Fingerle V."/>
            <person name="Sing A."/>
            <person name="Castillo-Ramirez S."/>
            <person name="Margos G."/>
            <person name="Rudolf I."/>
        </authorList>
    </citation>
    <scope>NUCLEOTIDE SEQUENCE</scope>
    <source>
        <strain evidence="1">BR149</strain>
    </source>
</reference>
<dbReference type="Proteomes" id="UP000778951">
    <property type="component" value="Unassembled WGS sequence"/>
</dbReference>
<organism evidence="1 2">
    <name type="scientific">Entomospira culicis</name>
    <dbReference type="NCBI Taxonomy" id="2719989"/>
    <lineage>
        <taxon>Bacteria</taxon>
        <taxon>Pseudomonadati</taxon>
        <taxon>Spirochaetota</taxon>
        <taxon>Spirochaetia</taxon>
        <taxon>Spirochaetales</taxon>
        <taxon>Spirochaetaceae</taxon>
        <taxon>Entomospira</taxon>
    </lineage>
</organism>
<accession>A0A968GFT7</accession>
<evidence type="ECO:0000313" key="2">
    <source>
        <dbReference type="Proteomes" id="UP000778951"/>
    </source>
</evidence>
<evidence type="ECO:0000313" key="1">
    <source>
        <dbReference type="EMBL" id="NIZ69708.1"/>
    </source>
</evidence>
<gene>
    <name evidence="1" type="ORF">HCT48_05710</name>
</gene>
<keyword evidence="1" id="KW-0966">Cell projection</keyword>